<protein>
    <submittedName>
        <fullName evidence="1">Uncharacterized protein</fullName>
    </submittedName>
</protein>
<comment type="caution">
    <text evidence="1">The sequence shown here is derived from an EMBL/GenBank/DDBJ whole genome shotgun (WGS) entry which is preliminary data.</text>
</comment>
<reference evidence="1 2" key="1">
    <citation type="submission" date="2015-08" db="EMBL/GenBank/DDBJ databases">
        <title>Next Generation Sequencing and Analysis of the Genome of Puccinia sorghi L Schw, the Causal Agent of Maize Common Rust.</title>
        <authorList>
            <person name="Rochi L."/>
            <person name="Burguener G."/>
            <person name="Darino M."/>
            <person name="Turjanski A."/>
            <person name="Kreff E."/>
            <person name="Dieguez M.J."/>
            <person name="Sacco F."/>
        </authorList>
    </citation>
    <scope>NUCLEOTIDE SEQUENCE [LARGE SCALE GENOMIC DNA]</scope>
    <source>
        <strain evidence="1 2">RO10H11247</strain>
    </source>
</reference>
<dbReference type="OrthoDB" id="2408877at2759"/>
<gene>
    <name evidence="1" type="ORF">VP01_1292g2</name>
</gene>
<dbReference type="AlphaFoldDB" id="A0A0L6VNB7"/>
<sequence length="129" mass="15016">MPQSSKRSECLRNLRKMLCLREFRMSHQSFDSLLSLIQNHPVFYSNSNVPQQPVRDQLMKGPLSCIAIVWWRQFWLLKGQLVLIKSTNVLCFFLGPTVMNNPQSMLRTTTQGKDRMGWLPLLYATAINE</sequence>
<name>A0A0L6VNB7_9BASI</name>
<organism evidence="1 2">
    <name type="scientific">Puccinia sorghi</name>
    <dbReference type="NCBI Taxonomy" id="27349"/>
    <lineage>
        <taxon>Eukaryota</taxon>
        <taxon>Fungi</taxon>
        <taxon>Dikarya</taxon>
        <taxon>Basidiomycota</taxon>
        <taxon>Pucciniomycotina</taxon>
        <taxon>Pucciniomycetes</taxon>
        <taxon>Pucciniales</taxon>
        <taxon>Pucciniaceae</taxon>
        <taxon>Puccinia</taxon>
    </lineage>
</organism>
<keyword evidence="2" id="KW-1185">Reference proteome</keyword>
<evidence type="ECO:0000313" key="1">
    <source>
        <dbReference type="EMBL" id="KNZ62266.1"/>
    </source>
</evidence>
<accession>A0A0L6VNB7</accession>
<dbReference type="EMBL" id="LAVV01003254">
    <property type="protein sequence ID" value="KNZ62266.1"/>
    <property type="molecule type" value="Genomic_DNA"/>
</dbReference>
<dbReference type="Proteomes" id="UP000037035">
    <property type="component" value="Unassembled WGS sequence"/>
</dbReference>
<dbReference type="VEuPathDB" id="FungiDB:VP01_1292g2"/>
<proteinExistence type="predicted"/>
<evidence type="ECO:0000313" key="2">
    <source>
        <dbReference type="Proteomes" id="UP000037035"/>
    </source>
</evidence>